<gene>
    <name evidence="6" type="ORF">N7509_005640</name>
</gene>
<evidence type="ECO:0000313" key="6">
    <source>
        <dbReference type="EMBL" id="KAJ5397527.1"/>
    </source>
</evidence>
<sequence length="559" mass="61713">MSPHSQNIDPAWPPGTVRLDDLNAGSEVILEPKPSKDPNDPLVSIPDLHAPIMRAVLIHIKTKNWPRWRKHLNFGLVSYYVVMVMALVNVATVTWGPLNIELGFSFALLNDSYAAGCGALAVGGIFLIPFALKFGRRPIYVLSTAIQCGISIWSARMQNVADLMLVNILSCIVGALSEVMVQMTVADIYFVHERGLMNTIYYWFMTVGTSLAPLAGGFITLSQGWRWVWWWMAILFGAGLLAFIFLYEETMFAFEPIDGVPVADRTAPAPPGDKDAEALVHGDVAIAKRDEVPYEPVEVDYSIPKKTYLQKLALWSDSPVSFGQVAKHSYRPFLIMFSIPAVLFMAIEYGIMTACTTVPVTTLSSVMTLPPYNFGSAQIGLMGIPPFIGTCLATVICGPLSDSIALYLAKRNGGIYEPEMRLWLCLVFVPLVPAGLFMFGIGLNNGSHWILPAFGLGVSAFGVVPASSAALTYLTDAYTDIIADSVVALTFIRNVISTLFVFVLQPWVDRVGLNWFYITFGLITMVVMFGNVFFIYFGKTFRIKFAHRYRHFGAEISVL</sequence>
<dbReference type="PANTHER" id="PTHR23502">
    <property type="entry name" value="MAJOR FACILITATOR SUPERFAMILY"/>
    <property type="match status" value="1"/>
</dbReference>
<evidence type="ECO:0000256" key="1">
    <source>
        <dbReference type="ARBA" id="ARBA00004141"/>
    </source>
</evidence>
<organism evidence="6 7">
    <name type="scientific">Penicillium cosmopolitanum</name>
    <dbReference type="NCBI Taxonomy" id="1131564"/>
    <lineage>
        <taxon>Eukaryota</taxon>
        <taxon>Fungi</taxon>
        <taxon>Dikarya</taxon>
        <taxon>Ascomycota</taxon>
        <taxon>Pezizomycotina</taxon>
        <taxon>Eurotiomycetes</taxon>
        <taxon>Eurotiomycetidae</taxon>
        <taxon>Eurotiales</taxon>
        <taxon>Aspergillaceae</taxon>
        <taxon>Penicillium</taxon>
    </lineage>
</organism>
<evidence type="ECO:0000256" key="2">
    <source>
        <dbReference type="ARBA" id="ARBA00022692"/>
    </source>
</evidence>
<keyword evidence="3 5" id="KW-1133">Transmembrane helix</keyword>
<feature type="transmembrane region" description="Helical" evidence="5">
    <location>
        <begin position="333"/>
        <end position="359"/>
    </location>
</feature>
<feature type="transmembrane region" description="Helical" evidence="5">
    <location>
        <begin position="514"/>
        <end position="538"/>
    </location>
</feature>
<dbReference type="GeneID" id="81369257"/>
<evidence type="ECO:0000256" key="4">
    <source>
        <dbReference type="ARBA" id="ARBA00023136"/>
    </source>
</evidence>
<comment type="caution">
    <text evidence="6">The sequence shown here is derived from an EMBL/GenBank/DDBJ whole genome shotgun (WGS) entry which is preliminary data.</text>
</comment>
<proteinExistence type="predicted"/>
<dbReference type="SUPFAM" id="SSF103473">
    <property type="entry name" value="MFS general substrate transporter"/>
    <property type="match status" value="1"/>
</dbReference>
<accession>A0A9W9W2U1</accession>
<dbReference type="AlphaFoldDB" id="A0A9W9W2U1"/>
<dbReference type="GO" id="GO:0022857">
    <property type="term" value="F:transmembrane transporter activity"/>
    <property type="evidence" value="ECO:0007669"/>
    <property type="project" value="InterPro"/>
</dbReference>
<protein>
    <recommendedName>
        <fullName evidence="8">Major facilitator superfamily (MFS) profile domain-containing protein</fullName>
    </recommendedName>
</protein>
<dbReference type="GO" id="GO:0005886">
    <property type="term" value="C:plasma membrane"/>
    <property type="evidence" value="ECO:0007669"/>
    <property type="project" value="TreeGrafter"/>
</dbReference>
<feature type="transmembrane region" description="Helical" evidence="5">
    <location>
        <begin position="113"/>
        <end position="132"/>
    </location>
</feature>
<dbReference type="EMBL" id="JAPZBU010000006">
    <property type="protein sequence ID" value="KAJ5397527.1"/>
    <property type="molecule type" value="Genomic_DNA"/>
</dbReference>
<reference evidence="6" key="1">
    <citation type="submission" date="2022-12" db="EMBL/GenBank/DDBJ databases">
        <authorList>
            <person name="Petersen C."/>
        </authorList>
    </citation>
    <scope>NUCLEOTIDE SEQUENCE</scope>
    <source>
        <strain evidence="6">IBT 29677</strain>
    </source>
</reference>
<dbReference type="InterPro" id="IPR036259">
    <property type="entry name" value="MFS_trans_sf"/>
</dbReference>
<feature type="transmembrane region" description="Helical" evidence="5">
    <location>
        <begin position="163"/>
        <end position="188"/>
    </location>
</feature>
<dbReference type="InterPro" id="IPR011701">
    <property type="entry name" value="MFS"/>
</dbReference>
<feature type="transmembrane region" description="Helical" evidence="5">
    <location>
        <begin position="422"/>
        <end position="443"/>
    </location>
</feature>
<dbReference type="Proteomes" id="UP001147747">
    <property type="component" value="Unassembled WGS sequence"/>
</dbReference>
<name>A0A9W9W2U1_9EURO</name>
<feature type="transmembrane region" description="Helical" evidence="5">
    <location>
        <begin position="72"/>
        <end position="93"/>
    </location>
</feature>
<feature type="transmembrane region" description="Helical" evidence="5">
    <location>
        <begin position="227"/>
        <end position="247"/>
    </location>
</feature>
<keyword evidence="4 5" id="KW-0472">Membrane</keyword>
<evidence type="ECO:0008006" key="8">
    <source>
        <dbReference type="Google" id="ProtNLM"/>
    </source>
</evidence>
<feature type="transmembrane region" description="Helical" evidence="5">
    <location>
        <begin position="486"/>
        <end position="508"/>
    </location>
</feature>
<keyword evidence="2 5" id="KW-0812">Transmembrane</keyword>
<comment type="subcellular location">
    <subcellularLocation>
        <location evidence="1">Membrane</location>
        <topology evidence="1">Multi-pass membrane protein</topology>
    </subcellularLocation>
</comment>
<reference evidence="6" key="2">
    <citation type="journal article" date="2023" name="IMA Fungus">
        <title>Comparative genomic study of the Penicillium genus elucidates a diverse pangenome and 15 lateral gene transfer events.</title>
        <authorList>
            <person name="Petersen C."/>
            <person name="Sorensen T."/>
            <person name="Nielsen M.R."/>
            <person name="Sondergaard T.E."/>
            <person name="Sorensen J.L."/>
            <person name="Fitzpatrick D.A."/>
            <person name="Frisvad J.C."/>
            <person name="Nielsen K.L."/>
        </authorList>
    </citation>
    <scope>NUCLEOTIDE SEQUENCE</scope>
    <source>
        <strain evidence="6">IBT 29677</strain>
    </source>
</reference>
<evidence type="ECO:0000313" key="7">
    <source>
        <dbReference type="Proteomes" id="UP001147747"/>
    </source>
</evidence>
<dbReference type="Pfam" id="PF07690">
    <property type="entry name" value="MFS_1"/>
    <property type="match status" value="1"/>
</dbReference>
<keyword evidence="7" id="KW-1185">Reference proteome</keyword>
<dbReference type="RefSeq" id="XP_056489579.1">
    <property type="nucleotide sequence ID" value="XM_056630277.1"/>
</dbReference>
<feature type="transmembrane region" description="Helical" evidence="5">
    <location>
        <begin position="200"/>
        <end position="221"/>
    </location>
</feature>
<evidence type="ECO:0000256" key="5">
    <source>
        <dbReference type="SAM" id="Phobius"/>
    </source>
</evidence>
<feature type="transmembrane region" description="Helical" evidence="5">
    <location>
        <begin position="449"/>
        <end position="474"/>
    </location>
</feature>
<dbReference type="OrthoDB" id="5215911at2759"/>
<dbReference type="PANTHER" id="PTHR23502:SF50">
    <property type="entry name" value="TRANSPORTER, PUTATIVE (AFU_ORTHOLOGUE AFUA_5G00430)-RELATED"/>
    <property type="match status" value="1"/>
</dbReference>
<feature type="transmembrane region" description="Helical" evidence="5">
    <location>
        <begin position="379"/>
        <end position="401"/>
    </location>
</feature>
<dbReference type="Gene3D" id="1.20.1250.20">
    <property type="entry name" value="MFS general substrate transporter like domains"/>
    <property type="match status" value="1"/>
</dbReference>
<evidence type="ECO:0000256" key="3">
    <source>
        <dbReference type="ARBA" id="ARBA00022989"/>
    </source>
</evidence>